<dbReference type="Proteomes" id="UP000320722">
    <property type="component" value="Chromosome"/>
</dbReference>
<dbReference type="EMBL" id="CP036347">
    <property type="protein sequence ID" value="QDU05060.1"/>
    <property type="molecule type" value="Genomic_DNA"/>
</dbReference>
<gene>
    <name evidence="1" type="ORF">V6x_47930</name>
</gene>
<sequence length="71" mass="7839">MSRVALEHVHSINTDITTGKGMSDGPLRRFRSDVPFILTNKNAVVTHGRVTDRILQIHIKGSDPCTVSMPI</sequence>
<evidence type="ECO:0000313" key="1">
    <source>
        <dbReference type="EMBL" id="QDU05060.1"/>
    </source>
</evidence>
<reference evidence="1 2" key="1">
    <citation type="submission" date="2019-02" db="EMBL/GenBank/DDBJ databases">
        <title>Deep-cultivation of Planctomycetes and their phenomic and genomic characterization uncovers novel biology.</title>
        <authorList>
            <person name="Wiegand S."/>
            <person name="Jogler M."/>
            <person name="Boedeker C."/>
            <person name="Pinto D."/>
            <person name="Vollmers J."/>
            <person name="Rivas-Marin E."/>
            <person name="Kohn T."/>
            <person name="Peeters S.H."/>
            <person name="Heuer A."/>
            <person name="Rast P."/>
            <person name="Oberbeckmann S."/>
            <person name="Bunk B."/>
            <person name="Jeske O."/>
            <person name="Meyerdierks A."/>
            <person name="Storesund J.E."/>
            <person name="Kallscheuer N."/>
            <person name="Luecker S."/>
            <person name="Lage O.M."/>
            <person name="Pohl T."/>
            <person name="Merkel B.J."/>
            <person name="Hornburger P."/>
            <person name="Mueller R.-W."/>
            <person name="Bruemmer F."/>
            <person name="Labrenz M."/>
            <person name="Spormann A.M."/>
            <person name="Op den Camp H."/>
            <person name="Overmann J."/>
            <person name="Amann R."/>
            <person name="Jetten M.S.M."/>
            <person name="Mascher T."/>
            <person name="Medema M.H."/>
            <person name="Devos D.P."/>
            <person name="Kaster A.-K."/>
            <person name="Ovreas L."/>
            <person name="Rohde M."/>
            <person name="Galperin M.Y."/>
            <person name="Jogler C."/>
        </authorList>
    </citation>
    <scope>NUCLEOTIDE SEQUENCE [LARGE SCALE GENOMIC DNA]</scope>
    <source>
        <strain evidence="1 2">V6</strain>
    </source>
</reference>
<accession>A0A517WIJ5</accession>
<evidence type="ECO:0000313" key="2">
    <source>
        <dbReference type="Proteomes" id="UP000320722"/>
    </source>
</evidence>
<proteinExistence type="predicted"/>
<name>A0A517WIJ5_9PLAN</name>
<protein>
    <submittedName>
        <fullName evidence="1">Uncharacterized protein</fullName>
    </submittedName>
</protein>
<organism evidence="1 2">
    <name type="scientific">Gimesia chilikensis</name>
    <dbReference type="NCBI Taxonomy" id="2605989"/>
    <lineage>
        <taxon>Bacteria</taxon>
        <taxon>Pseudomonadati</taxon>
        <taxon>Planctomycetota</taxon>
        <taxon>Planctomycetia</taxon>
        <taxon>Planctomycetales</taxon>
        <taxon>Planctomycetaceae</taxon>
        <taxon>Gimesia</taxon>
    </lineage>
</organism>
<dbReference type="AlphaFoldDB" id="A0A517WIJ5"/>